<gene>
    <name evidence="1" type="ORF">RF11_00705</name>
</gene>
<reference evidence="1 2" key="1">
    <citation type="journal article" date="2014" name="Genome Biol. Evol.">
        <title>The genome of the myxosporean Thelohanellus kitauei shows adaptations to nutrient acquisition within its fish host.</title>
        <authorList>
            <person name="Yang Y."/>
            <person name="Xiong J."/>
            <person name="Zhou Z."/>
            <person name="Huo F."/>
            <person name="Miao W."/>
            <person name="Ran C."/>
            <person name="Liu Y."/>
            <person name="Zhang J."/>
            <person name="Feng J."/>
            <person name="Wang M."/>
            <person name="Wang M."/>
            <person name="Wang L."/>
            <person name="Yao B."/>
        </authorList>
    </citation>
    <scope>NUCLEOTIDE SEQUENCE [LARGE SCALE GENOMIC DNA]</scope>
    <source>
        <strain evidence="1">Wuqing</strain>
    </source>
</reference>
<accession>A0A0C2NKX8</accession>
<organism evidence="1 2">
    <name type="scientific">Thelohanellus kitauei</name>
    <name type="common">Myxosporean</name>
    <dbReference type="NCBI Taxonomy" id="669202"/>
    <lineage>
        <taxon>Eukaryota</taxon>
        <taxon>Metazoa</taxon>
        <taxon>Cnidaria</taxon>
        <taxon>Myxozoa</taxon>
        <taxon>Myxosporea</taxon>
        <taxon>Bivalvulida</taxon>
        <taxon>Platysporina</taxon>
        <taxon>Myxobolidae</taxon>
        <taxon>Thelohanellus</taxon>
    </lineage>
</organism>
<comment type="caution">
    <text evidence="1">The sequence shown here is derived from an EMBL/GenBank/DDBJ whole genome shotgun (WGS) entry which is preliminary data.</text>
</comment>
<evidence type="ECO:0000313" key="2">
    <source>
        <dbReference type="Proteomes" id="UP000031668"/>
    </source>
</evidence>
<protein>
    <submittedName>
        <fullName evidence="1">Uncharacterized protein</fullName>
    </submittedName>
</protein>
<sequence length="104" mass="12116">MTLHKLSATTTYGAPAKICKVNGFIVLYKKDKSFPDFVSYNFIIYQEVLSSYKLPFGTLYESFYYDSDPYMINPLTTPSLNNVLVNSEERDLMLHIEILWLTRK</sequence>
<keyword evidence="2" id="KW-1185">Reference proteome</keyword>
<name>A0A0C2NKX8_THEKT</name>
<dbReference type="EMBL" id="JWZT01000332">
    <property type="protein sequence ID" value="KII74627.1"/>
    <property type="molecule type" value="Genomic_DNA"/>
</dbReference>
<evidence type="ECO:0000313" key="1">
    <source>
        <dbReference type="EMBL" id="KII74627.1"/>
    </source>
</evidence>
<proteinExistence type="predicted"/>
<dbReference type="Proteomes" id="UP000031668">
    <property type="component" value="Unassembled WGS sequence"/>
</dbReference>
<dbReference type="AlphaFoldDB" id="A0A0C2NKX8"/>